<dbReference type="Proteomes" id="UP001642483">
    <property type="component" value="Unassembled WGS sequence"/>
</dbReference>
<accession>A0ABP0F821</accession>
<reference evidence="2 3" key="1">
    <citation type="submission" date="2024-02" db="EMBL/GenBank/DDBJ databases">
        <authorList>
            <person name="Daric V."/>
            <person name="Darras S."/>
        </authorList>
    </citation>
    <scope>NUCLEOTIDE SEQUENCE [LARGE SCALE GENOMIC DNA]</scope>
</reference>
<dbReference type="PANTHER" id="PTHR28457">
    <property type="entry name" value="COILED-COIL DOMAIN-CONTAINING PROTEIN 189"/>
    <property type="match status" value="1"/>
</dbReference>
<dbReference type="EMBL" id="CAWYQH010000024">
    <property type="protein sequence ID" value="CAK8675863.1"/>
    <property type="molecule type" value="Genomic_DNA"/>
</dbReference>
<evidence type="ECO:0000313" key="2">
    <source>
        <dbReference type="EMBL" id="CAK8675863.1"/>
    </source>
</evidence>
<protein>
    <recommendedName>
        <fullName evidence="4">Coiled-coil domain-containing protein 189</fullName>
    </recommendedName>
</protein>
<comment type="caution">
    <text evidence="2">The sequence shown here is derived from an EMBL/GenBank/DDBJ whole genome shotgun (WGS) entry which is preliminary data.</text>
</comment>
<keyword evidence="3" id="KW-1185">Reference proteome</keyword>
<evidence type="ECO:0008006" key="4">
    <source>
        <dbReference type="Google" id="ProtNLM"/>
    </source>
</evidence>
<evidence type="ECO:0000313" key="3">
    <source>
        <dbReference type="Proteomes" id="UP001642483"/>
    </source>
</evidence>
<sequence length="289" mass="32871">MDVFAHIQRPKKPRLCVWTDLNVHDMDQLLQCGSTSESGIVLKKIFDIDDSPRGQILLDLFLHTIAFSKLQKFSKEQSSAYFSIVKQTHEICTSTPFGNVEECFAFFRELVLIHSVHRPPWSLEIFNTEQIETITTHVINTYFRHYKLYKYAFTPKVKLDLSFEYEGLAPSPIPTPEEDVQDENVEAKIETVPQTPINENVEAPVPQDVKEEEEVVGHNEQHQELENLIRKAVGAQLQQMHTSVEQQLEDTDKAITEKIQSLELGGSGTPKSGKARSPKASPKGKRKSN</sequence>
<feature type="region of interest" description="Disordered" evidence="1">
    <location>
        <begin position="242"/>
        <end position="289"/>
    </location>
</feature>
<dbReference type="PANTHER" id="PTHR28457:SF1">
    <property type="entry name" value="CILIA- AND FLAGELLA-ASSOCIATED PROTEIN 119"/>
    <property type="match status" value="1"/>
</dbReference>
<feature type="compositionally biased region" description="Basic residues" evidence="1">
    <location>
        <begin position="273"/>
        <end position="289"/>
    </location>
</feature>
<proteinExistence type="predicted"/>
<evidence type="ECO:0000256" key="1">
    <source>
        <dbReference type="SAM" id="MobiDB-lite"/>
    </source>
</evidence>
<gene>
    <name evidence="2" type="ORF">CVLEPA_LOCUS5392</name>
</gene>
<name>A0ABP0F821_CLALP</name>
<dbReference type="InterPro" id="IPR032727">
    <property type="entry name" value="CLAMP"/>
</dbReference>
<dbReference type="Pfam" id="PF14769">
    <property type="entry name" value="CLAMP"/>
    <property type="match status" value="1"/>
</dbReference>
<organism evidence="2 3">
    <name type="scientific">Clavelina lepadiformis</name>
    <name type="common">Light-bulb sea squirt</name>
    <name type="synonym">Ascidia lepadiformis</name>
    <dbReference type="NCBI Taxonomy" id="159417"/>
    <lineage>
        <taxon>Eukaryota</taxon>
        <taxon>Metazoa</taxon>
        <taxon>Chordata</taxon>
        <taxon>Tunicata</taxon>
        <taxon>Ascidiacea</taxon>
        <taxon>Aplousobranchia</taxon>
        <taxon>Clavelinidae</taxon>
        <taxon>Clavelina</taxon>
    </lineage>
</organism>